<accession>A0ABP9IGP6</accession>
<gene>
    <name evidence="3" type="ORF">GCM10023205_82250</name>
</gene>
<evidence type="ECO:0000313" key="3">
    <source>
        <dbReference type="EMBL" id="GAA4996569.1"/>
    </source>
</evidence>
<dbReference type="Proteomes" id="UP001500466">
    <property type="component" value="Unassembled WGS sequence"/>
</dbReference>
<dbReference type="InterPro" id="IPR047951">
    <property type="entry name" value="Transpos_ISL3"/>
</dbReference>
<dbReference type="PANTHER" id="PTHR33498:SF1">
    <property type="entry name" value="TRANSPOSASE FOR INSERTION SEQUENCE ELEMENT IS1557"/>
    <property type="match status" value="1"/>
</dbReference>
<dbReference type="InterPro" id="IPR002560">
    <property type="entry name" value="Transposase_DDE"/>
</dbReference>
<protein>
    <submittedName>
        <fullName evidence="3">ISL3 family transposase</fullName>
    </submittedName>
</protein>
<keyword evidence="4" id="KW-1185">Reference proteome</keyword>
<proteinExistence type="predicted"/>
<reference evidence="4" key="1">
    <citation type="journal article" date="2019" name="Int. J. Syst. Evol. Microbiol.">
        <title>The Global Catalogue of Microorganisms (GCM) 10K type strain sequencing project: providing services to taxonomists for standard genome sequencing and annotation.</title>
        <authorList>
            <consortium name="The Broad Institute Genomics Platform"/>
            <consortium name="The Broad Institute Genome Sequencing Center for Infectious Disease"/>
            <person name="Wu L."/>
            <person name="Ma J."/>
        </authorList>
    </citation>
    <scope>NUCLEOTIDE SEQUENCE [LARGE SCALE GENOMIC DNA]</scope>
    <source>
        <strain evidence="4">JCM 17986</strain>
    </source>
</reference>
<comment type="caution">
    <text evidence="3">The sequence shown here is derived from an EMBL/GenBank/DDBJ whole genome shotgun (WGS) entry which is preliminary data.</text>
</comment>
<dbReference type="InterPro" id="IPR029261">
    <property type="entry name" value="Transposase_Znf"/>
</dbReference>
<dbReference type="Pfam" id="PF01610">
    <property type="entry name" value="DDE_Tnp_ISL3"/>
    <property type="match status" value="2"/>
</dbReference>
<feature type="domain" description="Transposase IS204/IS1001/IS1096/IS1165 DDE" evidence="1">
    <location>
        <begin position="163"/>
        <end position="257"/>
    </location>
</feature>
<dbReference type="PANTHER" id="PTHR33498">
    <property type="entry name" value="TRANSPOSASE FOR INSERTION SEQUENCE ELEMENT IS1557"/>
    <property type="match status" value="1"/>
</dbReference>
<dbReference type="Pfam" id="PF14690">
    <property type="entry name" value="Zn_ribbon_ISL3"/>
    <property type="match status" value="1"/>
</dbReference>
<dbReference type="NCBIfam" id="NF033550">
    <property type="entry name" value="transpos_ISL3"/>
    <property type="match status" value="1"/>
</dbReference>
<feature type="domain" description="Transposase IS204/IS1001/IS1096/IS1165 DDE" evidence="1">
    <location>
        <begin position="413"/>
        <end position="528"/>
    </location>
</feature>
<sequence>MLFVGDEPWFWDLEWPDVEGLAVDAVEIVDEVVCVDVRSRKLLTLCPDCGADASRPHSTYRRRLADRPIGGRRVVLRLRVRRFFCDNGACKRRTIAEQIEHLTAPYRRRTQAVSRLVQAIGLAVGGRAGAKLAAYLPVRASRSQILREVRSLPDPSFDGVRVLGIDEFAFRKGHTYGTVLIDMETRRPIDLLPDRAADTVAAWLAKHPEVEVVCRDRSSAFSQAVNRVAPDTVQVADRWHLLHSLTRAVERTAHAHRPCLRKDFDAASPERLLALIEPAPPPDDPPDSQIIARVRQWHKDVNDRRDRGENLSAISRALRLDRKTVRRYATCDLDDLVASARDRRPEIIARFKPYIQQRFRTGGTNAAQLYREIREQGYRGSRITVRTYVATLRAGTAVDEPRAVPSPRRIAAWIMRRPEVLSSGERAELDRVLDTCPDLAATADLARAFTGIVRERRGCELAAWTTRALADGPKPLQGFAAFLHNDWDAVVNGLTLQWSSGAVEGQVTRIKLIKRRSYGRASFALLRTFVLAQPP</sequence>
<evidence type="ECO:0000313" key="4">
    <source>
        <dbReference type="Proteomes" id="UP001500466"/>
    </source>
</evidence>
<evidence type="ECO:0000259" key="1">
    <source>
        <dbReference type="Pfam" id="PF01610"/>
    </source>
</evidence>
<dbReference type="EMBL" id="BAABHS010000062">
    <property type="protein sequence ID" value="GAA4996569.1"/>
    <property type="molecule type" value="Genomic_DNA"/>
</dbReference>
<organism evidence="3 4">
    <name type="scientific">Yinghuangia aomiensis</name>
    <dbReference type="NCBI Taxonomy" id="676205"/>
    <lineage>
        <taxon>Bacteria</taxon>
        <taxon>Bacillati</taxon>
        <taxon>Actinomycetota</taxon>
        <taxon>Actinomycetes</taxon>
        <taxon>Kitasatosporales</taxon>
        <taxon>Streptomycetaceae</taxon>
        <taxon>Yinghuangia</taxon>
    </lineage>
</organism>
<feature type="domain" description="Transposase IS204/IS1001/IS1096/IS1165 zinc-finger" evidence="2">
    <location>
        <begin position="45"/>
        <end position="87"/>
    </location>
</feature>
<name>A0ABP9IGP6_9ACTN</name>
<evidence type="ECO:0000259" key="2">
    <source>
        <dbReference type="Pfam" id="PF14690"/>
    </source>
</evidence>